<evidence type="ECO:0000313" key="3">
    <source>
        <dbReference type="Proteomes" id="UP000298781"/>
    </source>
</evidence>
<evidence type="ECO:0000259" key="1">
    <source>
        <dbReference type="Pfam" id="PF05685"/>
    </source>
</evidence>
<dbReference type="RefSeq" id="WP_136961861.1">
    <property type="nucleotide sequence ID" value="NZ_CP039690.1"/>
</dbReference>
<keyword evidence="2" id="KW-0378">Hydrolase</keyword>
<keyword evidence="2" id="KW-0540">Nuclease</keyword>
<dbReference type="CDD" id="cd06260">
    <property type="entry name" value="DUF820-like"/>
    <property type="match status" value="1"/>
</dbReference>
<dbReference type="KEGG" id="pstg:E8M01_20630"/>
<dbReference type="InterPro" id="IPR008538">
    <property type="entry name" value="Uma2"/>
</dbReference>
<protein>
    <submittedName>
        <fullName evidence="2">Uma2 family endonuclease</fullName>
    </submittedName>
</protein>
<organism evidence="2 3">
    <name type="scientific">Phreatobacter stygius</name>
    <dbReference type="NCBI Taxonomy" id="1940610"/>
    <lineage>
        <taxon>Bacteria</taxon>
        <taxon>Pseudomonadati</taxon>
        <taxon>Pseudomonadota</taxon>
        <taxon>Alphaproteobacteria</taxon>
        <taxon>Hyphomicrobiales</taxon>
        <taxon>Phreatobacteraceae</taxon>
        <taxon>Phreatobacter</taxon>
    </lineage>
</organism>
<name>A0A4D7B7X3_9HYPH</name>
<dbReference type="EMBL" id="CP039690">
    <property type="protein sequence ID" value="QCI66418.1"/>
    <property type="molecule type" value="Genomic_DNA"/>
</dbReference>
<keyword evidence="3" id="KW-1185">Reference proteome</keyword>
<sequence>MNVMVTQGAEGLPRRAFTVDDAFRMVETGIISPDERLELIEGEFVPMNAKNNHHQRVQNRLTKLLIRLVPDDLDVGIEPTLQLSETTYVEPDFVIYRDTDAKRLGPDRALLVIEVSDSSLGFDLGRKAALMAKAGITDFWVIDAQKLETTVHRDPGVDRYRSVETLTAASLLVPLATELAAVRFKLADLA</sequence>
<accession>A0A4D7B7X3</accession>
<feature type="domain" description="Putative restriction endonuclease" evidence="1">
    <location>
        <begin position="31"/>
        <end position="173"/>
    </location>
</feature>
<evidence type="ECO:0000313" key="2">
    <source>
        <dbReference type="EMBL" id="QCI66418.1"/>
    </source>
</evidence>
<dbReference type="Pfam" id="PF05685">
    <property type="entry name" value="Uma2"/>
    <property type="match status" value="1"/>
</dbReference>
<dbReference type="PANTHER" id="PTHR35400">
    <property type="entry name" value="SLR1083 PROTEIN"/>
    <property type="match status" value="1"/>
</dbReference>
<dbReference type="InterPro" id="IPR011335">
    <property type="entry name" value="Restrct_endonuc-II-like"/>
</dbReference>
<dbReference type="OrthoDB" id="196625at2"/>
<dbReference type="GO" id="GO:0004519">
    <property type="term" value="F:endonuclease activity"/>
    <property type="evidence" value="ECO:0007669"/>
    <property type="project" value="UniProtKB-KW"/>
</dbReference>
<dbReference type="InterPro" id="IPR012296">
    <property type="entry name" value="Nuclease_put_TT1808"/>
</dbReference>
<dbReference type="Gene3D" id="3.90.1570.10">
    <property type="entry name" value="tt1808, chain A"/>
    <property type="match status" value="1"/>
</dbReference>
<keyword evidence="2" id="KW-0255">Endonuclease</keyword>
<dbReference type="Proteomes" id="UP000298781">
    <property type="component" value="Chromosome"/>
</dbReference>
<reference evidence="2 3" key="1">
    <citation type="submission" date="2019-04" db="EMBL/GenBank/DDBJ databases">
        <title>Phreatobacter aquaticus sp. nov.</title>
        <authorList>
            <person name="Choi A."/>
        </authorList>
    </citation>
    <scope>NUCLEOTIDE SEQUENCE [LARGE SCALE GENOMIC DNA]</scope>
    <source>
        <strain evidence="2 3">KCTC 52518</strain>
    </source>
</reference>
<dbReference type="PANTHER" id="PTHR35400:SF1">
    <property type="entry name" value="SLR1083 PROTEIN"/>
    <property type="match status" value="1"/>
</dbReference>
<gene>
    <name evidence="2" type="ORF">E8M01_20630</name>
</gene>
<dbReference type="SUPFAM" id="SSF52980">
    <property type="entry name" value="Restriction endonuclease-like"/>
    <property type="match status" value="1"/>
</dbReference>
<proteinExistence type="predicted"/>
<dbReference type="AlphaFoldDB" id="A0A4D7B7X3"/>